<dbReference type="EMBL" id="JACSPQ010000006">
    <property type="protein sequence ID" value="MBD8002221.1"/>
    <property type="molecule type" value="Genomic_DNA"/>
</dbReference>
<keyword evidence="2" id="KW-1185">Reference proteome</keyword>
<accession>A0ABR8VBT3</accession>
<evidence type="ECO:0000313" key="2">
    <source>
        <dbReference type="Proteomes" id="UP000616346"/>
    </source>
</evidence>
<proteinExistence type="predicted"/>
<dbReference type="RefSeq" id="WP_191710189.1">
    <property type="nucleotide sequence ID" value="NZ_JACSPQ010000006.1"/>
</dbReference>
<name>A0ABR8VBT3_9BACT</name>
<evidence type="ECO:0000313" key="1">
    <source>
        <dbReference type="EMBL" id="MBD8002221.1"/>
    </source>
</evidence>
<dbReference type="InterPro" id="IPR021272">
    <property type="entry name" value="DUF2851"/>
</dbReference>
<protein>
    <submittedName>
        <fullName evidence="1">DUF2851 family protein</fullName>
    </submittedName>
</protein>
<dbReference type="Pfam" id="PF11013">
    <property type="entry name" value="DUF2851"/>
    <property type="match status" value="1"/>
</dbReference>
<sequence>MEQLLHYAWKHKMFPLNPLYTTDGQLVEIIDPGLPNPNSGPDFFNAKIKLNGILWVGNIEIHERASDWQRHNHQTDKAYDSVILHVVSCTDSPTFRTDGKPIPQLEFHYPPQLSDNYNELLQTTHYPACYRLIPHLPPLMVHSFLSSLQTERFEQKTEQIYQRLNICNQNWEDAFFVTLARNFGFGVNNDAFELWAKTIPLQAVGKHRDSLFQIEAFFFGQAGLLEDPPRDEYTAQLIKEYQFLSHKFNLHLTESCRWKLLRMRPGNFPHVRIAQLACLYHRSQGLFSRLMEMQTLKELRDMLKGGTSIYWLTHYVFGETSPSRPKTLSQSSVDLIIINTVIPFLYAYGKYKGDERLYNRASALLEELKPENNYIIRLWKECGLEAAHAGDSQALIQLKKNYCDPKKCLYCRIGYEYFKSKVPQNG</sequence>
<gene>
    <name evidence="1" type="ORF">H9626_08330</name>
</gene>
<dbReference type="Proteomes" id="UP000616346">
    <property type="component" value="Unassembled WGS sequence"/>
</dbReference>
<organism evidence="1 2">
    <name type="scientific">Phocaeicola faecium</name>
    <dbReference type="NCBI Taxonomy" id="2762213"/>
    <lineage>
        <taxon>Bacteria</taxon>
        <taxon>Pseudomonadati</taxon>
        <taxon>Bacteroidota</taxon>
        <taxon>Bacteroidia</taxon>
        <taxon>Bacteroidales</taxon>
        <taxon>Bacteroidaceae</taxon>
        <taxon>Phocaeicola</taxon>
    </lineage>
</organism>
<comment type="caution">
    <text evidence="1">The sequence shown here is derived from an EMBL/GenBank/DDBJ whole genome shotgun (WGS) entry which is preliminary data.</text>
</comment>
<reference evidence="1 2" key="1">
    <citation type="submission" date="2020-08" db="EMBL/GenBank/DDBJ databases">
        <title>A Genomic Blueprint of the Chicken Gut Microbiome.</title>
        <authorList>
            <person name="Gilroy R."/>
            <person name="Ravi A."/>
            <person name="Getino M."/>
            <person name="Pursley I."/>
            <person name="Horton D.L."/>
            <person name="Alikhan N.-F."/>
            <person name="Baker D."/>
            <person name="Gharbi K."/>
            <person name="Hall N."/>
            <person name="Watson M."/>
            <person name="Adriaenssens E.M."/>
            <person name="Foster-Nyarko E."/>
            <person name="Jarju S."/>
            <person name="Secka A."/>
            <person name="Antonio M."/>
            <person name="Oren A."/>
            <person name="Chaudhuri R."/>
            <person name="La Ragione R.M."/>
            <person name="Hildebrand F."/>
            <person name="Pallen M.J."/>
        </authorList>
    </citation>
    <scope>NUCLEOTIDE SEQUENCE [LARGE SCALE GENOMIC DNA]</scope>
    <source>
        <strain evidence="1 2">Sa1YUN3</strain>
    </source>
</reference>